<gene>
    <name evidence="2" type="ORF">UFOPK1683_00783</name>
</gene>
<dbReference type="NCBIfam" id="TIGR01552">
    <property type="entry name" value="phd_fam"/>
    <property type="match status" value="1"/>
</dbReference>
<dbReference type="PANTHER" id="PTHR33713:SF6">
    <property type="entry name" value="ANTITOXIN YEFM"/>
    <property type="match status" value="1"/>
</dbReference>
<protein>
    <submittedName>
        <fullName evidence="2">Unannotated protein</fullName>
    </submittedName>
</protein>
<dbReference type="InterPro" id="IPR036165">
    <property type="entry name" value="YefM-like_sf"/>
</dbReference>
<organism evidence="2">
    <name type="scientific">freshwater metagenome</name>
    <dbReference type="NCBI Taxonomy" id="449393"/>
    <lineage>
        <taxon>unclassified sequences</taxon>
        <taxon>metagenomes</taxon>
        <taxon>ecological metagenomes</taxon>
    </lineage>
</organism>
<dbReference type="InterPro" id="IPR051405">
    <property type="entry name" value="phD/YefM_antitoxin"/>
</dbReference>
<dbReference type="PANTHER" id="PTHR33713">
    <property type="entry name" value="ANTITOXIN YAFN-RELATED"/>
    <property type="match status" value="1"/>
</dbReference>
<accession>A0A6J6E8L8</accession>
<sequence>MSIPASTARQNLFPLIKQVNDDQEAVLITSNAGNAVLVSESEWENMLEMQYLLSTPANRDWLLKSIEEADRGQTKPLSLPITVDGTLHGDLLSSGTKAKSRK</sequence>
<reference evidence="2" key="1">
    <citation type="submission" date="2020-05" db="EMBL/GenBank/DDBJ databases">
        <authorList>
            <person name="Chiriac C."/>
            <person name="Salcher M."/>
            <person name="Ghai R."/>
            <person name="Kavagutti S V."/>
        </authorList>
    </citation>
    <scope>NUCLEOTIDE SEQUENCE</scope>
</reference>
<name>A0A6J6E8L8_9ZZZZ</name>
<dbReference type="EMBL" id="CAEZTL010000080">
    <property type="protein sequence ID" value="CAB4572930.1"/>
    <property type="molecule type" value="Genomic_DNA"/>
</dbReference>
<dbReference type="AlphaFoldDB" id="A0A6J6E8L8"/>
<dbReference type="Gene3D" id="6.10.250.330">
    <property type="match status" value="1"/>
</dbReference>
<comment type="similarity">
    <text evidence="1">Belongs to the phD/YefM antitoxin family.</text>
</comment>
<evidence type="ECO:0000256" key="1">
    <source>
        <dbReference type="ARBA" id="ARBA00009981"/>
    </source>
</evidence>
<evidence type="ECO:0000313" key="2">
    <source>
        <dbReference type="EMBL" id="CAB4572930.1"/>
    </source>
</evidence>
<dbReference type="SUPFAM" id="SSF143120">
    <property type="entry name" value="YefM-like"/>
    <property type="match status" value="1"/>
</dbReference>
<dbReference type="Gene3D" id="3.40.1620.10">
    <property type="entry name" value="YefM-like domain"/>
    <property type="match status" value="1"/>
</dbReference>
<dbReference type="Pfam" id="PF02604">
    <property type="entry name" value="PhdYeFM_antitox"/>
    <property type="match status" value="1"/>
</dbReference>
<dbReference type="InterPro" id="IPR006442">
    <property type="entry name" value="Antitoxin_Phd/YefM"/>
</dbReference>
<proteinExistence type="inferred from homology"/>